<feature type="domain" description="Calcineurin-like phosphoesterase" evidence="3">
    <location>
        <begin position="8"/>
        <end position="204"/>
    </location>
</feature>
<reference evidence="4" key="1">
    <citation type="submission" date="2022-05" db="EMBL/GenBank/DDBJ databases">
        <authorList>
            <person name="Tuo L."/>
        </authorList>
    </citation>
    <scope>NUCLEOTIDE SEQUENCE</scope>
    <source>
        <strain evidence="4">BSK12Z-4</strain>
    </source>
</reference>
<protein>
    <submittedName>
        <fullName evidence="4">Metallophosphatase family protein</fullName>
    </submittedName>
</protein>
<dbReference type="GO" id="GO:0005737">
    <property type="term" value="C:cytoplasm"/>
    <property type="evidence" value="ECO:0007669"/>
    <property type="project" value="TreeGrafter"/>
</dbReference>
<accession>A0A9X2D499</accession>
<comment type="similarity">
    <text evidence="1">Belongs to the metallophosphoesterase superfamily. YfcE family.</text>
</comment>
<organism evidence="4 5">
    <name type="scientific">Nocardioides bruguierae</name>
    <dbReference type="NCBI Taxonomy" id="2945102"/>
    <lineage>
        <taxon>Bacteria</taxon>
        <taxon>Bacillati</taxon>
        <taxon>Actinomycetota</taxon>
        <taxon>Actinomycetes</taxon>
        <taxon>Propionibacteriales</taxon>
        <taxon>Nocardioidaceae</taxon>
        <taxon>Nocardioides</taxon>
    </lineage>
</organism>
<dbReference type="EMBL" id="JAMOIL010000001">
    <property type="protein sequence ID" value="MCM0619061.1"/>
    <property type="molecule type" value="Genomic_DNA"/>
</dbReference>
<keyword evidence="5" id="KW-1185">Reference proteome</keyword>
<dbReference type="Proteomes" id="UP001139485">
    <property type="component" value="Unassembled WGS sequence"/>
</dbReference>
<dbReference type="AlphaFoldDB" id="A0A9X2D499"/>
<name>A0A9X2D499_9ACTN</name>
<dbReference type="InterPro" id="IPR050126">
    <property type="entry name" value="Ap4A_hydrolase"/>
</dbReference>
<dbReference type="PANTHER" id="PTHR42850">
    <property type="entry name" value="METALLOPHOSPHOESTERASE"/>
    <property type="match status" value="1"/>
</dbReference>
<dbReference type="PIRSF" id="PIRSF000883">
    <property type="entry name" value="Pesterase_MJ0912"/>
    <property type="match status" value="1"/>
</dbReference>
<evidence type="ECO:0000256" key="1">
    <source>
        <dbReference type="ARBA" id="ARBA00008950"/>
    </source>
</evidence>
<dbReference type="RefSeq" id="WP_250825962.1">
    <property type="nucleotide sequence ID" value="NZ_JAMOIL010000001.1"/>
</dbReference>
<comment type="caution">
    <text evidence="4">The sequence shown here is derived from an EMBL/GenBank/DDBJ whole genome shotgun (WGS) entry which is preliminary data.</text>
</comment>
<dbReference type="InterPro" id="IPR011152">
    <property type="entry name" value="Pesterase_MJ0912"/>
</dbReference>
<dbReference type="Gene3D" id="3.60.21.10">
    <property type="match status" value="1"/>
</dbReference>
<gene>
    <name evidence="4" type="ORF">M8330_01980</name>
</gene>
<sequence>MSPSQHDRLAVISDVHGNLTALEAVLDGLDARGITHVLNLGDDVGKGPRGAEVVSLVQERCEISVLGNWDDYLPAPDREPTPELDFWAGQLAAGQAAWLLAKPFSLDLWLSGRRFRMFHASADSVHHRVRPSSPAAEQRALFDHTPAIAASPHTLFGADEAPDVVVYGDLHEPFVTSDEGRTIVNTGSVGNNVGDPTPVYLVLEGVLGSVEDAAFSMTHVRVPYDVEAELAHARAVGMPGYAAWEQELLTGVYRRDDPTDPGHHRVGHARTLGTGPSRASGALA</sequence>
<dbReference type="InterPro" id="IPR024654">
    <property type="entry name" value="Calcineurin-like_PHP_lpxH"/>
</dbReference>
<feature type="region of interest" description="Disordered" evidence="2">
    <location>
        <begin position="256"/>
        <end position="284"/>
    </location>
</feature>
<dbReference type="Pfam" id="PF12850">
    <property type="entry name" value="Metallophos_2"/>
    <property type="match status" value="1"/>
</dbReference>
<evidence type="ECO:0000313" key="5">
    <source>
        <dbReference type="Proteomes" id="UP001139485"/>
    </source>
</evidence>
<dbReference type="InterPro" id="IPR029052">
    <property type="entry name" value="Metallo-depent_PP-like"/>
</dbReference>
<proteinExistence type="inferred from homology"/>
<evidence type="ECO:0000256" key="2">
    <source>
        <dbReference type="SAM" id="MobiDB-lite"/>
    </source>
</evidence>
<evidence type="ECO:0000313" key="4">
    <source>
        <dbReference type="EMBL" id="MCM0619061.1"/>
    </source>
</evidence>
<dbReference type="PANTHER" id="PTHR42850:SF2">
    <property type="entry name" value="BLL5683 PROTEIN"/>
    <property type="match status" value="1"/>
</dbReference>
<evidence type="ECO:0000259" key="3">
    <source>
        <dbReference type="Pfam" id="PF12850"/>
    </source>
</evidence>
<dbReference type="SUPFAM" id="SSF56300">
    <property type="entry name" value="Metallo-dependent phosphatases"/>
    <property type="match status" value="1"/>
</dbReference>
<dbReference type="GO" id="GO:0016791">
    <property type="term" value="F:phosphatase activity"/>
    <property type="evidence" value="ECO:0007669"/>
    <property type="project" value="TreeGrafter"/>
</dbReference>